<gene>
    <name evidence="2" type="ORF">GS601_07575</name>
</gene>
<proteinExistence type="predicted"/>
<reference evidence="2" key="1">
    <citation type="submission" date="2019-12" db="EMBL/GenBank/DDBJ databases">
        <title>High-Quality draft genome sequences of three cyanobacteria isolated from the limestone walls of the Old Cathedral of Coimbra.</title>
        <authorList>
            <person name="Tiago I."/>
            <person name="Soares F."/>
            <person name="Portugal A."/>
        </authorList>
    </citation>
    <scope>NUCLEOTIDE SEQUENCE</scope>
    <source>
        <strain evidence="2">A</strain>
    </source>
</reference>
<sequence>MVNSSMVNIDEEATIAQNIGVRIKTTRKTHVTRKQGYDSHHPTTPRE</sequence>
<keyword evidence="3" id="KW-1185">Reference proteome</keyword>
<dbReference type="Proteomes" id="UP000646053">
    <property type="component" value="Unassembled WGS sequence"/>
</dbReference>
<feature type="compositionally biased region" description="Basic and acidic residues" evidence="1">
    <location>
        <begin position="35"/>
        <end position="47"/>
    </location>
</feature>
<dbReference type="AlphaFoldDB" id="A0A8J8CHX1"/>
<comment type="caution">
    <text evidence="2">The sequence shown here is derived from an EMBL/GenBank/DDBJ whole genome shotgun (WGS) entry which is preliminary data.</text>
</comment>
<dbReference type="EMBL" id="WVIE01000007">
    <property type="protein sequence ID" value="NDJ17148.1"/>
    <property type="molecule type" value="Genomic_DNA"/>
</dbReference>
<name>A0A8J8CHX1_9CYAN</name>
<feature type="region of interest" description="Disordered" evidence="1">
    <location>
        <begin position="26"/>
        <end position="47"/>
    </location>
</feature>
<dbReference type="RefSeq" id="WP_162422665.1">
    <property type="nucleotide sequence ID" value="NZ_WVIE01000007.1"/>
</dbReference>
<accession>A0A8J8CHX1</accession>
<evidence type="ECO:0000313" key="2">
    <source>
        <dbReference type="EMBL" id="NDJ17148.1"/>
    </source>
</evidence>
<evidence type="ECO:0000256" key="1">
    <source>
        <dbReference type="SAM" id="MobiDB-lite"/>
    </source>
</evidence>
<evidence type="ECO:0000313" key="3">
    <source>
        <dbReference type="Proteomes" id="UP000646053"/>
    </source>
</evidence>
<organism evidence="2 3">
    <name type="scientific">Myxacorys almedinensis A</name>
    <dbReference type="NCBI Taxonomy" id="2690445"/>
    <lineage>
        <taxon>Bacteria</taxon>
        <taxon>Bacillati</taxon>
        <taxon>Cyanobacteriota</taxon>
        <taxon>Cyanophyceae</taxon>
        <taxon>Leptolyngbyales</taxon>
        <taxon>Leptolyngbyaceae</taxon>
        <taxon>Myxacorys</taxon>
        <taxon>Myxacorys almedinensis</taxon>
    </lineage>
</organism>
<protein>
    <submittedName>
        <fullName evidence="2">Uncharacterized protein</fullName>
    </submittedName>
</protein>